<evidence type="ECO:0000256" key="1">
    <source>
        <dbReference type="SAM" id="Coils"/>
    </source>
</evidence>
<dbReference type="EMBL" id="JAERTZ010000026">
    <property type="protein sequence ID" value="MBL1378861.1"/>
    <property type="molecule type" value="Genomic_DNA"/>
</dbReference>
<dbReference type="PROSITE" id="PS51388">
    <property type="entry name" value="GED"/>
    <property type="match status" value="1"/>
</dbReference>
<sequence>MREHLLRQQQQQLNSLLQQRDRLAEREAELHEQRQRLQQARQLIAEPLARTSALGLLNQGHIKQQLGQVMEAQQRQLLVAAQDRERFARLSRQQAGKVKGLELQELQRRQALQRRQQNREWENQLEWCLSQAPGSRY</sequence>
<feature type="domain" description="GED" evidence="2">
    <location>
        <begin position="1"/>
        <end position="52"/>
    </location>
</feature>
<dbReference type="Proteomes" id="UP000638570">
    <property type="component" value="Unassembled WGS sequence"/>
</dbReference>
<keyword evidence="4" id="KW-1185">Reference proteome</keyword>
<evidence type="ECO:0000259" key="2">
    <source>
        <dbReference type="PROSITE" id="PS51388"/>
    </source>
</evidence>
<evidence type="ECO:0000313" key="4">
    <source>
        <dbReference type="Proteomes" id="UP000638570"/>
    </source>
</evidence>
<feature type="coiled-coil region" evidence="1">
    <location>
        <begin position="6"/>
        <end position="43"/>
    </location>
</feature>
<comment type="caution">
    <text evidence="3">The sequence shown here is derived from an EMBL/GenBank/DDBJ whole genome shotgun (WGS) entry which is preliminary data.</text>
</comment>
<dbReference type="RefSeq" id="WP_202087846.1">
    <property type="nucleotide sequence ID" value="NZ_JAERTZ010000026.1"/>
</dbReference>
<accession>A0ABS1QVS9</accession>
<proteinExistence type="predicted"/>
<dbReference type="InterPro" id="IPR020850">
    <property type="entry name" value="GED_dom"/>
</dbReference>
<name>A0ABS1QVS9_9GAMM</name>
<evidence type="ECO:0000313" key="3">
    <source>
        <dbReference type="EMBL" id="MBL1378861.1"/>
    </source>
</evidence>
<organism evidence="3 4">
    <name type="scientific">Zobellella iuensis</name>
    <dbReference type="NCBI Taxonomy" id="2803811"/>
    <lineage>
        <taxon>Bacteria</taxon>
        <taxon>Pseudomonadati</taxon>
        <taxon>Pseudomonadota</taxon>
        <taxon>Gammaproteobacteria</taxon>
        <taxon>Aeromonadales</taxon>
        <taxon>Aeromonadaceae</taxon>
        <taxon>Zobellella</taxon>
    </lineage>
</organism>
<reference evidence="4" key="1">
    <citation type="submission" date="2021-01" db="EMBL/GenBank/DDBJ databases">
        <title>Genome public.</title>
        <authorList>
            <person name="Liu C."/>
            <person name="Sun Q."/>
        </authorList>
    </citation>
    <scope>NUCLEOTIDE SEQUENCE [LARGE SCALE GENOMIC DNA]</scope>
    <source>
        <strain evidence="4">CGMCC 1.18722</strain>
    </source>
</reference>
<gene>
    <name evidence="3" type="ORF">JKV55_16225</name>
</gene>
<protein>
    <recommendedName>
        <fullName evidence="2">GED domain-containing protein</fullName>
    </recommendedName>
</protein>
<keyword evidence="1" id="KW-0175">Coiled coil</keyword>